<dbReference type="AlphaFoldDB" id="A0A9X4RKX1"/>
<organism evidence="2 3">
    <name type="scientific">Thiovibrio frasassiensis</name>
    <dbReference type="NCBI Taxonomy" id="2984131"/>
    <lineage>
        <taxon>Bacteria</taxon>
        <taxon>Pseudomonadati</taxon>
        <taxon>Thermodesulfobacteriota</taxon>
        <taxon>Desulfobulbia</taxon>
        <taxon>Desulfobulbales</taxon>
        <taxon>Thiovibrionaceae</taxon>
        <taxon>Thiovibrio</taxon>
    </lineage>
</organism>
<dbReference type="EMBL" id="JAPHEH010000001">
    <property type="protein sequence ID" value="MDG4475461.1"/>
    <property type="molecule type" value="Genomic_DNA"/>
</dbReference>
<reference evidence="2" key="2">
    <citation type="submission" date="2022-10" db="EMBL/GenBank/DDBJ databases">
        <authorList>
            <person name="Aronson H.S."/>
        </authorList>
    </citation>
    <scope>NUCLEOTIDE SEQUENCE</scope>
    <source>
        <strain evidence="2">RS19-109</strain>
    </source>
</reference>
<feature type="domain" description="FlgO" evidence="1">
    <location>
        <begin position="71"/>
        <end position="204"/>
    </location>
</feature>
<dbReference type="RefSeq" id="WP_307632434.1">
    <property type="nucleotide sequence ID" value="NZ_JAPHEH010000001.1"/>
</dbReference>
<evidence type="ECO:0000313" key="3">
    <source>
        <dbReference type="Proteomes" id="UP001154240"/>
    </source>
</evidence>
<accession>A0A9X4RKX1</accession>
<protein>
    <submittedName>
        <fullName evidence="2">FlgO family outer membrane protein</fullName>
    </submittedName>
</protein>
<name>A0A9X4RKX1_9BACT</name>
<sequence>MQFPSKPCLRWLTLSILPTIIGLALLLCPGQAEAFWPFSQEKPEKPKVEAVAPAPVVMVNEAAVLRTEIQGLANELFRNLADADPENGDLGNGVLICTFVELKKLTRTSSLGRYVAEQLMNEMQQQRYEVLEIRKSQAISLQEKRGEFGLSRKPSEISQTVAAGAMLTGTYTASKDSIVINARIIDNRSAKLLSSATVIIPRNQLAEQLLADTASVREGKPEPLYLKKLEL</sequence>
<dbReference type="Pfam" id="PF17680">
    <property type="entry name" value="FlgO"/>
    <property type="match status" value="1"/>
</dbReference>
<keyword evidence="3" id="KW-1185">Reference proteome</keyword>
<dbReference type="InterPro" id="IPR041215">
    <property type="entry name" value="FlgO_dom"/>
</dbReference>
<evidence type="ECO:0000259" key="1">
    <source>
        <dbReference type="Pfam" id="PF17680"/>
    </source>
</evidence>
<gene>
    <name evidence="2" type="ORF">OLX77_04725</name>
</gene>
<comment type="caution">
    <text evidence="2">The sequence shown here is derived from an EMBL/GenBank/DDBJ whole genome shotgun (WGS) entry which is preliminary data.</text>
</comment>
<reference evidence="2" key="1">
    <citation type="journal article" date="2022" name="bioRxiv">
        <title>Thiovibrio frasassiensisgen. nov., sp. nov., an autotrophic, elemental sulfur disproportionating bacterium isolated from sulfidic karst sediment, and proposal of Thiovibrionaceae fam. nov.</title>
        <authorList>
            <person name="Aronson H."/>
            <person name="Thomas C."/>
            <person name="Bhattacharyya M."/>
            <person name="Eckstein S."/>
            <person name="Jensen S."/>
            <person name="Barco R."/>
            <person name="Macalady J."/>
            <person name="Amend J."/>
        </authorList>
    </citation>
    <scope>NUCLEOTIDE SEQUENCE</scope>
    <source>
        <strain evidence="2">RS19-109</strain>
    </source>
</reference>
<proteinExistence type="predicted"/>
<evidence type="ECO:0000313" key="2">
    <source>
        <dbReference type="EMBL" id="MDG4475461.1"/>
    </source>
</evidence>
<dbReference type="Proteomes" id="UP001154240">
    <property type="component" value="Unassembled WGS sequence"/>
</dbReference>